<feature type="region of interest" description="Disordered" evidence="1">
    <location>
        <begin position="1"/>
        <end position="71"/>
    </location>
</feature>
<dbReference type="InterPro" id="IPR020100">
    <property type="entry name" value="Glc-repressible_Grg1"/>
</dbReference>
<organism evidence="2 3">
    <name type="scientific">Jaminaea rosea</name>
    <dbReference type="NCBI Taxonomy" id="1569628"/>
    <lineage>
        <taxon>Eukaryota</taxon>
        <taxon>Fungi</taxon>
        <taxon>Dikarya</taxon>
        <taxon>Basidiomycota</taxon>
        <taxon>Ustilaginomycotina</taxon>
        <taxon>Exobasidiomycetes</taxon>
        <taxon>Microstromatales</taxon>
        <taxon>Microstromatales incertae sedis</taxon>
        <taxon>Jaminaea</taxon>
    </lineage>
</organism>
<dbReference type="PANTHER" id="PTHR38789">
    <property type="entry name" value="REPRESSIBLE PROTEIN GRG1, PUTATIVE (AFU_ORTHOLOGUE AFUA_5G14210)-RELATED"/>
    <property type="match status" value="1"/>
</dbReference>
<evidence type="ECO:0000256" key="1">
    <source>
        <dbReference type="SAM" id="MobiDB-lite"/>
    </source>
</evidence>
<dbReference type="PANTHER" id="PTHR38789:SF1">
    <property type="entry name" value="GLUCOSE-REPRESSIBLE GENE PROTEIN-RELATED"/>
    <property type="match status" value="1"/>
</dbReference>
<dbReference type="RefSeq" id="XP_025362225.1">
    <property type="nucleotide sequence ID" value="XM_025506098.1"/>
</dbReference>
<dbReference type="EMBL" id="KZ819667">
    <property type="protein sequence ID" value="PWN27613.1"/>
    <property type="molecule type" value="Genomic_DNA"/>
</dbReference>
<reference evidence="2 3" key="1">
    <citation type="journal article" date="2018" name="Mol. Biol. Evol.">
        <title>Broad Genomic Sampling Reveals a Smut Pathogenic Ancestry of the Fungal Clade Ustilaginomycotina.</title>
        <authorList>
            <person name="Kijpornyongpan T."/>
            <person name="Mondo S.J."/>
            <person name="Barry K."/>
            <person name="Sandor L."/>
            <person name="Lee J."/>
            <person name="Lipzen A."/>
            <person name="Pangilinan J."/>
            <person name="LaButti K."/>
            <person name="Hainaut M."/>
            <person name="Henrissat B."/>
            <person name="Grigoriev I.V."/>
            <person name="Spatafora J.W."/>
            <person name="Aime M.C."/>
        </authorList>
    </citation>
    <scope>NUCLEOTIDE SEQUENCE [LARGE SCALE GENOMIC DNA]</scope>
    <source>
        <strain evidence="2 3">MCA 5214</strain>
    </source>
</reference>
<dbReference type="Pfam" id="PF11034">
    <property type="entry name" value="Grg1"/>
    <property type="match status" value="1"/>
</dbReference>
<dbReference type="AlphaFoldDB" id="A0A316UUM7"/>
<dbReference type="GeneID" id="37027921"/>
<dbReference type="OrthoDB" id="10039103at2759"/>
<name>A0A316UUM7_9BASI</name>
<sequence>MQAVKDTINQASEKVQELGSGASKEANKDVAKNSDASIGTRAEAAKDAVSDKMDEASHGSKADLHGAKRDA</sequence>
<keyword evidence="3" id="KW-1185">Reference proteome</keyword>
<protein>
    <recommendedName>
        <fullName evidence="4">Glucose-repressible protein</fullName>
    </recommendedName>
</protein>
<dbReference type="Proteomes" id="UP000245884">
    <property type="component" value="Unassembled WGS sequence"/>
</dbReference>
<proteinExistence type="predicted"/>
<gene>
    <name evidence="2" type="ORF">BDZ90DRAFT_232040</name>
</gene>
<evidence type="ECO:0000313" key="2">
    <source>
        <dbReference type="EMBL" id="PWN27613.1"/>
    </source>
</evidence>
<evidence type="ECO:0008006" key="4">
    <source>
        <dbReference type="Google" id="ProtNLM"/>
    </source>
</evidence>
<evidence type="ECO:0000313" key="3">
    <source>
        <dbReference type="Proteomes" id="UP000245884"/>
    </source>
</evidence>
<accession>A0A316UUM7</accession>
<feature type="compositionally biased region" description="Basic and acidic residues" evidence="1">
    <location>
        <begin position="43"/>
        <end position="71"/>
    </location>
</feature>